<evidence type="ECO:0000256" key="4">
    <source>
        <dbReference type="ARBA" id="ARBA00022989"/>
    </source>
</evidence>
<feature type="transmembrane region" description="Helical" evidence="8">
    <location>
        <begin position="388"/>
        <end position="413"/>
    </location>
</feature>
<sequence>MPLNADLIMFMLVAPALLSVGQDNGDLESYAKIFKTVLSQQDCTLDLHLRSMRDADHNLVQFLLTQQSSAVRVHMGQAVTVAALDASDDALHHFYIFEHVHRMQQQLKMFTNPGGFYILAIEAFAGEEQKSLQHFMEVVWRQLGHNRIYYVQLAGERVLLYNPFTESVVPAEDEHSFERIYSNLYGYPLRAYIFDSVYSALFGDGDTERVTRVTGPDAIAADTVAKHLNFTLNYIWPDDEFFGGRQPNGSYTGGVGRAHRYELDVIFAGFFIKDYLTARIQFSAAVYMDDLCLFVQKAKRIPQSIVPLFAVRVDVWLCFLLVGFACAFVWLCLRGLNLTLDIQCLPEHKHNAADERCISIGWRIFIDTWIVWVRVNVGKFPPYNSERIFLASLCLVSVIFGALLESSLATAYIRPLYYRDTNTLAELDDSNMPIYIKHPAFRDDLFYGHDSQVYRQLNSKMKLVGEGEDRLISMVSKLGGFAGVTRAASLELSDRRYIMTHKVHKIPECPKTYHIGYVLPNPSPYINGINNVLLHILAGGLLQHWISEMKERAQWSIHRYPEYLAELGVQNWKVLTLTDVQLAFYALTIGCILAAFVWCFEFLYK</sequence>
<dbReference type="FunFam" id="3.40.190.10:FF:000289">
    <property type="entry name" value="Ionotropic receptor 10a"/>
    <property type="match status" value="1"/>
</dbReference>
<keyword evidence="7" id="KW-0325">Glycoprotein</keyword>
<keyword evidence="5 8" id="KW-0472">Membrane</keyword>
<keyword evidence="9" id="KW-0732">Signal</keyword>
<evidence type="ECO:0000256" key="8">
    <source>
        <dbReference type="SAM" id="Phobius"/>
    </source>
</evidence>
<dbReference type="KEGG" id="dhe:111601480"/>
<evidence type="ECO:0000256" key="9">
    <source>
        <dbReference type="SAM" id="SignalP"/>
    </source>
</evidence>
<dbReference type="GO" id="GO:0005886">
    <property type="term" value="C:plasma membrane"/>
    <property type="evidence" value="ECO:0007669"/>
    <property type="project" value="UniProtKB-SubCell"/>
</dbReference>
<feature type="signal peptide" evidence="9">
    <location>
        <begin position="1"/>
        <end position="21"/>
    </location>
</feature>
<dbReference type="Gene3D" id="3.40.190.10">
    <property type="entry name" value="Periplasmic binding protein-like II"/>
    <property type="match status" value="1"/>
</dbReference>
<evidence type="ECO:0000256" key="5">
    <source>
        <dbReference type="ARBA" id="ARBA00023136"/>
    </source>
</evidence>
<dbReference type="RefSeq" id="XP_023173837.2">
    <property type="nucleotide sequence ID" value="XM_023318069.2"/>
</dbReference>
<keyword evidence="4 8" id="KW-1133">Transmembrane helix</keyword>
<dbReference type="Proteomes" id="UP000504633">
    <property type="component" value="Unplaced"/>
</dbReference>
<keyword evidence="10" id="KW-1185">Reference proteome</keyword>
<reference evidence="11" key="1">
    <citation type="submission" date="2025-08" db="UniProtKB">
        <authorList>
            <consortium name="RefSeq"/>
        </authorList>
    </citation>
    <scope>IDENTIFICATION</scope>
    <source>
        <strain evidence="11">15085-1641.00</strain>
        <tissue evidence="11">Whole body</tissue>
    </source>
</reference>
<dbReference type="PANTHER" id="PTHR42643">
    <property type="entry name" value="IONOTROPIC RECEPTOR 20A-RELATED"/>
    <property type="match status" value="1"/>
</dbReference>
<evidence type="ECO:0000313" key="11">
    <source>
        <dbReference type="RefSeq" id="XP_023173837.2"/>
    </source>
</evidence>
<keyword evidence="6" id="KW-0675">Receptor</keyword>
<dbReference type="OrthoDB" id="8195814at2759"/>
<feature type="transmembrane region" description="Helical" evidence="8">
    <location>
        <begin position="313"/>
        <end position="333"/>
    </location>
</feature>
<evidence type="ECO:0000256" key="1">
    <source>
        <dbReference type="ARBA" id="ARBA00004651"/>
    </source>
</evidence>
<protein>
    <submittedName>
        <fullName evidence="11">Uncharacterized protein LOC111601480</fullName>
    </submittedName>
</protein>
<comment type="subcellular location">
    <subcellularLocation>
        <location evidence="1">Cell membrane</location>
        <topology evidence="1">Multi-pass membrane protein</topology>
    </subcellularLocation>
</comment>
<proteinExistence type="predicted"/>
<dbReference type="GeneID" id="111601480"/>
<feature type="transmembrane region" description="Helical" evidence="8">
    <location>
        <begin position="582"/>
        <end position="604"/>
    </location>
</feature>
<gene>
    <name evidence="11" type="primary">LOC111601480</name>
</gene>
<dbReference type="OMA" id="VYMDDLC"/>
<keyword evidence="3 8" id="KW-0812">Transmembrane</keyword>
<keyword evidence="2" id="KW-1003">Cell membrane</keyword>
<dbReference type="PANTHER" id="PTHR42643:SF38">
    <property type="entry name" value="IONOTROPIC RECEPTOR 100A"/>
    <property type="match status" value="1"/>
</dbReference>
<dbReference type="CTD" id="43753"/>
<evidence type="ECO:0000256" key="3">
    <source>
        <dbReference type="ARBA" id="ARBA00022692"/>
    </source>
</evidence>
<dbReference type="AlphaFoldDB" id="A0A6J1M1X7"/>
<evidence type="ECO:0000256" key="6">
    <source>
        <dbReference type="ARBA" id="ARBA00023170"/>
    </source>
</evidence>
<dbReference type="SUPFAM" id="SSF53850">
    <property type="entry name" value="Periplasmic binding protein-like II"/>
    <property type="match status" value="1"/>
</dbReference>
<evidence type="ECO:0000313" key="10">
    <source>
        <dbReference type="Proteomes" id="UP000504633"/>
    </source>
</evidence>
<organism evidence="10 11">
    <name type="scientific">Drosophila hydei</name>
    <name type="common">Fruit fly</name>
    <dbReference type="NCBI Taxonomy" id="7224"/>
    <lineage>
        <taxon>Eukaryota</taxon>
        <taxon>Metazoa</taxon>
        <taxon>Ecdysozoa</taxon>
        <taxon>Arthropoda</taxon>
        <taxon>Hexapoda</taxon>
        <taxon>Insecta</taxon>
        <taxon>Pterygota</taxon>
        <taxon>Neoptera</taxon>
        <taxon>Endopterygota</taxon>
        <taxon>Diptera</taxon>
        <taxon>Brachycera</taxon>
        <taxon>Muscomorpha</taxon>
        <taxon>Ephydroidea</taxon>
        <taxon>Drosophilidae</taxon>
        <taxon>Drosophila</taxon>
    </lineage>
</organism>
<name>A0A6J1M1X7_DROHY</name>
<evidence type="ECO:0000256" key="7">
    <source>
        <dbReference type="ARBA" id="ARBA00023180"/>
    </source>
</evidence>
<accession>A0A6J1M1X7</accession>
<evidence type="ECO:0000256" key="2">
    <source>
        <dbReference type="ARBA" id="ARBA00022475"/>
    </source>
</evidence>
<feature type="chain" id="PRO_5026987208" evidence="9">
    <location>
        <begin position="22"/>
        <end position="605"/>
    </location>
</feature>
<dbReference type="InterPro" id="IPR052192">
    <property type="entry name" value="Insect_Ionotropic_Sensory_Rcpt"/>
</dbReference>